<reference evidence="1" key="2">
    <citation type="journal article" date="2015" name="Fish Shellfish Immunol.">
        <title>Early steps in the European eel (Anguilla anguilla)-Vibrio vulnificus interaction in the gills: Role of the RtxA13 toxin.</title>
        <authorList>
            <person name="Callol A."/>
            <person name="Pajuelo D."/>
            <person name="Ebbesson L."/>
            <person name="Teles M."/>
            <person name="MacKenzie S."/>
            <person name="Amaro C."/>
        </authorList>
    </citation>
    <scope>NUCLEOTIDE SEQUENCE</scope>
</reference>
<organism evidence="1">
    <name type="scientific">Anguilla anguilla</name>
    <name type="common">European freshwater eel</name>
    <name type="synonym">Muraena anguilla</name>
    <dbReference type="NCBI Taxonomy" id="7936"/>
    <lineage>
        <taxon>Eukaryota</taxon>
        <taxon>Metazoa</taxon>
        <taxon>Chordata</taxon>
        <taxon>Craniata</taxon>
        <taxon>Vertebrata</taxon>
        <taxon>Euteleostomi</taxon>
        <taxon>Actinopterygii</taxon>
        <taxon>Neopterygii</taxon>
        <taxon>Teleostei</taxon>
        <taxon>Anguilliformes</taxon>
        <taxon>Anguillidae</taxon>
        <taxon>Anguilla</taxon>
    </lineage>
</organism>
<dbReference type="EMBL" id="GBXM01099444">
    <property type="protein sequence ID" value="JAH09133.1"/>
    <property type="molecule type" value="Transcribed_RNA"/>
</dbReference>
<dbReference type="AlphaFoldDB" id="A0A0E9PZ16"/>
<accession>A0A0E9PZ16</accession>
<reference evidence="1" key="1">
    <citation type="submission" date="2014-11" db="EMBL/GenBank/DDBJ databases">
        <authorList>
            <person name="Amaro Gonzalez C."/>
        </authorList>
    </citation>
    <scope>NUCLEOTIDE SEQUENCE</scope>
</reference>
<proteinExistence type="predicted"/>
<protein>
    <submittedName>
        <fullName evidence="1">Uncharacterized protein</fullName>
    </submittedName>
</protein>
<evidence type="ECO:0000313" key="1">
    <source>
        <dbReference type="EMBL" id="JAH09133.1"/>
    </source>
</evidence>
<name>A0A0E9PZ16_ANGAN</name>
<sequence>MQGFIKIKFSQNFLYTDTV</sequence>